<evidence type="ECO:0000313" key="3">
    <source>
        <dbReference type="EMBL" id="GJS85581.1"/>
    </source>
</evidence>
<reference evidence="3" key="1">
    <citation type="journal article" date="2022" name="Int. J. Mol. Sci.">
        <title>Draft Genome of Tanacetum Coccineum: Genomic Comparison of Closely Related Tanacetum-Family Plants.</title>
        <authorList>
            <person name="Yamashiro T."/>
            <person name="Shiraishi A."/>
            <person name="Nakayama K."/>
            <person name="Satake H."/>
        </authorList>
    </citation>
    <scope>NUCLEOTIDE SEQUENCE</scope>
</reference>
<feature type="compositionally biased region" description="Polar residues" evidence="1">
    <location>
        <begin position="980"/>
        <end position="991"/>
    </location>
</feature>
<dbReference type="EMBL" id="BQNB010011060">
    <property type="protein sequence ID" value="GJS85581.1"/>
    <property type="molecule type" value="Genomic_DNA"/>
</dbReference>
<evidence type="ECO:0000259" key="2">
    <source>
        <dbReference type="Pfam" id="PF07727"/>
    </source>
</evidence>
<feature type="region of interest" description="Disordered" evidence="1">
    <location>
        <begin position="1065"/>
        <end position="1115"/>
    </location>
</feature>
<dbReference type="SUPFAM" id="SSF56672">
    <property type="entry name" value="DNA/RNA polymerases"/>
    <property type="match status" value="1"/>
</dbReference>
<feature type="region of interest" description="Disordered" evidence="1">
    <location>
        <begin position="1321"/>
        <end position="1346"/>
    </location>
</feature>
<keyword evidence="4" id="KW-1185">Reference proteome</keyword>
<dbReference type="Proteomes" id="UP001151760">
    <property type="component" value="Unassembled WGS sequence"/>
</dbReference>
<comment type="caution">
    <text evidence="3">The sequence shown here is derived from an EMBL/GenBank/DDBJ whole genome shotgun (WGS) entry which is preliminary data.</text>
</comment>
<dbReference type="Pfam" id="PF07727">
    <property type="entry name" value="RVT_2"/>
    <property type="match status" value="2"/>
</dbReference>
<reference evidence="3" key="2">
    <citation type="submission" date="2022-01" db="EMBL/GenBank/DDBJ databases">
        <authorList>
            <person name="Yamashiro T."/>
            <person name="Shiraishi A."/>
            <person name="Satake H."/>
            <person name="Nakayama K."/>
        </authorList>
    </citation>
    <scope>NUCLEOTIDE SEQUENCE</scope>
</reference>
<proteinExistence type="predicted"/>
<sequence>MLRQATIEARRNLDPAGSVPVPTGSEPVHAVHTPLPPAHFTRYPTLSNLGNSLSSSSELEDIHHHPSIGIFSSSSYDDDFGADANNLAPTVDVNSLVTKRVNTIHPQSLILGDPTLAVQTRSKVQKSQFGESAFVSYIHDQQRNNHTDYLHCLFACFLSQLEPSTVAQALEDPDWVEAMQEEMQQFINQKVWKLVPLPDGKIAIGTKWILKNKRDARGIVVRNKARLVAQGHRQEEGIEALIIEEVFAQFVDTSKSKLVTRFNGHCMDYSSSTIEGHGYAEELTMLQRQEHEAKDAAEQFGFEFTTDTEELLRQATIEARRNLDPAGSVPVPAGSEPVHAAHTPLPPAHFTRYPTPSDLGNSLSSSSELEDIHHHPSIGIFSSSSYDDDFGADANNLAPTVDVNSLVTKRVNTIHPQSLILGDPTSAVQTRSKVQKSQFGESAFVSYIHDQQRNNHTDYLHCLFACFLSQLEPSTVAQALEDPGWVDAMQEEMQQFLNQNVWKLVPLPEGKTAIGTKWILKNKRDARGIVVRNKARLVAQGHRQEEGIDYDEVFAPVARIEAIRLFLAFASYMGFLAYQMDVKSAFLYGEIEEEVYVTQPKGFVDPQNPKLVYKVVKALYGLHQAPRAWYARLSTFLLKHGYRRGTIDKTLFIKKNSRDIILVQVYVDDIIFGSTKKAWCDEFEKLMKSEFEMSAMGELTFFLGLQVKQQSDGIFIHQEKYVHDILKKFDLESVRTATTPYEAPKPKSNNEPDDAVNVHLYRSMIGSLMYLTASRPDIMFAVSACSRHQVTPLTSNLNAVKKIFKYLKGQPKLGLWYPRDSPFVLEAYSDSDYAGAHGDRKSTTGGCQFLGRRLISWQCKKQTIVATSSTEAEYVAAANCCGQSGSIMLLFQGNGAVQSLLVLGLKSHNTSAHMFFSSAVSYTGQCFADVPRHVSILKLKKLIENCKGKSVETQFNKPSVVRQPNAQRIPKPSVLGKPTPFSNSPEMRSFQTKQSVNKTNVSDGLFKQVTQQNLPQIRKQAVRNTNVIAPGPSRNNPKHVSFQSPKEFVGSNDMVHNYYLEKAKKSAQLQKDKDVNGKPSMIDPARLPNTANGCKPKPRNWQASMSSRVSNKDVHLGEHRKQKPFLKFNDLQCPTCKKCLYSANHDECVLEYLSRLNPRASAQNKDAKSHKTTKRYMPVEKSSASKKPERQIPTGHRFSNKKTTTVPEKTMNLRSCLRWQLTGRILKTVGLRWVPTGKLFNSCTSKVKSEPTHGSNVDIHHIHACKQTLGLSAETSARMVSQKMKSSAMTFEQRSSSLVLHQMTFEQRSSSLVLHQMTSDHNRSELEIQDHSNEQSSSKLVLKIVP</sequence>
<feature type="domain" description="Reverse transcriptase Ty1/copia-type" evidence="2">
    <location>
        <begin position="500"/>
        <end position="742"/>
    </location>
</feature>
<name>A0ABQ4Z773_9ASTR</name>
<dbReference type="PANTHER" id="PTHR11439">
    <property type="entry name" value="GAG-POL-RELATED RETROTRANSPOSON"/>
    <property type="match status" value="1"/>
</dbReference>
<feature type="domain" description="Reverse transcriptase Ty1/copia-type" evidence="2">
    <location>
        <begin position="190"/>
        <end position="262"/>
    </location>
</feature>
<protein>
    <submittedName>
        <fullName evidence="3">Ribonuclease H-like domain-containing protein</fullName>
    </submittedName>
</protein>
<organism evidence="3 4">
    <name type="scientific">Tanacetum coccineum</name>
    <dbReference type="NCBI Taxonomy" id="301880"/>
    <lineage>
        <taxon>Eukaryota</taxon>
        <taxon>Viridiplantae</taxon>
        <taxon>Streptophyta</taxon>
        <taxon>Embryophyta</taxon>
        <taxon>Tracheophyta</taxon>
        <taxon>Spermatophyta</taxon>
        <taxon>Magnoliopsida</taxon>
        <taxon>eudicotyledons</taxon>
        <taxon>Gunneridae</taxon>
        <taxon>Pentapetalae</taxon>
        <taxon>asterids</taxon>
        <taxon>campanulids</taxon>
        <taxon>Asterales</taxon>
        <taxon>Asteraceae</taxon>
        <taxon>Asteroideae</taxon>
        <taxon>Anthemideae</taxon>
        <taxon>Anthemidinae</taxon>
        <taxon>Tanacetum</taxon>
    </lineage>
</organism>
<feature type="compositionally biased region" description="Basic and acidic residues" evidence="1">
    <location>
        <begin position="1065"/>
        <end position="1076"/>
    </location>
</feature>
<dbReference type="InterPro" id="IPR013103">
    <property type="entry name" value="RVT_2"/>
</dbReference>
<feature type="region of interest" description="Disordered" evidence="1">
    <location>
        <begin position="1160"/>
        <end position="1202"/>
    </location>
</feature>
<accession>A0ABQ4Z773</accession>
<feature type="region of interest" description="Disordered" evidence="1">
    <location>
        <begin position="1"/>
        <end position="36"/>
    </location>
</feature>
<dbReference type="CDD" id="cd09272">
    <property type="entry name" value="RNase_HI_RT_Ty1"/>
    <property type="match status" value="1"/>
</dbReference>
<dbReference type="PANTHER" id="PTHR11439:SF495">
    <property type="entry name" value="REVERSE TRANSCRIPTASE, RNA-DEPENDENT DNA POLYMERASE-RELATED"/>
    <property type="match status" value="1"/>
</dbReference>
<evidence type="ECO:0000256" key="1">
    <source>
        <dbReference type="SAM" id="MobiDB-lite"/>
    </source>
</evidence>
<feature type="compositionally biased region" description="Basic and acidic residues" evidence="1">
    <location>
        <begin position="1321"/>
        <end position="1333"/>
    </location>
</feature>
<feature type="region of interest" description="Disordered" evidence="1">
    <location>
        <begin position="969"/>
        <end position="991"/>
    </location>
</feature>
<gene>
    <name evidence="3" type="ORF">Tco_0752122</name>
</gene>
<dbReference type="InterPro" id="IPR043502">
    <property type="entry name" value="DNA/RNA_pol_sf"/>
</dbReference>
<evidence type="ECO:0000313" key="4">
    <source>
        <dbReference type="Proteomes" id="UP001151760"/>
    </source>
</evidence>